<evidence type="ECO:0000313" key="1">
    <source>
        <dbReference type="EMBL" id="SEH70311.1"/>
    </source>
</evidence>
<dbReference type="KEGG" id="agl:PYTT_0091"/>
<dbReference type="OrthoDB" id="3578967at2"/>
<dbReference type="AlphaFoldDB" id="A0A1H6KFN3"/>
<protein>
    <submittedName>
        <fullName evidence="1">Uncharacterized protein</fullName>
    </submittedName>
</protein>
<dbReference type="Proteomes" id="UP000176204">
    <property type="component" value="Chromosome I"/>
</dbReference>
<keyword evidence="2" id="KW-1185">Reference proteome</keyword>
<organism evidence="1 2">
    <name type="scientific">Akkermansia glycaniphila</name>
    <dbReference type="NCBI Taxonomy" id="1679444"/>
    <lineage>
        <taxon>Bacteria</taxon>
        <taxon>Pseudomonadati</taxon>
        <taxon>Verrucomicrobiota</taxon>
        <taxon>Verrucomicrobiia</taxon>
        <taxon>Verrucomicrobiales</taxon>
        <taxon>Akkermansiaceae</taxon>
        <taxon>Akkermansia</taxon>
    </lineage>
</organism>
<evidence type="ECO:0000313" key="2">
    <source>
        <dbReference type="Proteomes" id="UP000176204"/>
    </source>
</evidence>
<gene>
    <name evidence="1" type="ORF">PYTT_0091</name>
</gene>
<accession>A0A1H6KFN3</accession>
<reference evidence="2" key="1">
    <citation type="submission" date="2016-09" db="EMBL/GenBank/DDBJ databases">
        <authorList>
            <person name="Koehorst J."/>
        </authorList>
    </citation>
    <scope>NUCLEOTIDE SEQUENCE [LARGE SCALE GENOMIC DNA]</scope>
</reference>
<dbReference type="EMBL" id="LT629973">
    <property type="protein sequence ID" value="SEH70311.1"/>
    <property type="molecule type" value="Genomic_DNA"/>
</dbReference>
<dbReference type="STRING" id="1679444.PYTT_0091"/>
<proteinExistence type="predicted"/>
<sequence>MELNAYEILPGCFPPELGEDVAAVIKALSSLDPATYRYTYHASQQGKTWTIPSTIYHGYNEDHWPHVRRRLPHKYDFPSLSDMQKTILNCILLRHQDTDVVHQALKQILACTEIWMLPFSFPLLGIHHKAVLFDLWEHIVTNMDRYLAFIKENRKLFHIVGQNSGIGHCKRLRQMDIRYQILRELKRRIQPFPKEKAPDYNWP</sequence>
<dbReference type="RefSeq" id="WP_067772129.1">
    <property type="nucleotide sequence ID" value="NZ_LIGX01000002.1"/>
</dbReference>
<name>A0A1H6KFN3_9BACT</name>